<comment type="caution">
    <text evidence="6">The sequence shown here is derived from an EMBL/GenBank/DDBJ whole genome shotgun (WGS) entry which is preliminary data.</text>
</comment>
<dbReference type="RefSeq" id="WP_386772828.1">
    <property type="nucleotide sequence ID" value="NZ_JBHRUG010000017.1"/>
</dbReference>
<comment type="function">
    <text evidence="1">Plays a role in synthesis, processing and/or stability of 23S rRNA.</text>
</comment>
<evidence type="ECO:0000256" key="3">
    <source>
        <dbReference type="ARBA" id="ARBA00015716"/>
    </source>
</evidence>
<protein>
    <recommendedName>
        <fullName evidence="3">Large ribosomal RNA subunit accumulation protein YceD</fullName>
    </recommendedName>
    <alternativeName>
        <fullName evidence="5">23S rRNA accumulation protein YceD</fullName>
    </alternativeName>
</protein>
<dbReference type="PANTHER" id="PTHR38099:SF1">
    <property type="entry name" value="LARGE RIBOSOMAL RNA SUBUNIT ACCUMULATION PROTEIN YCED"/>
    <property type="match status" value="1"/>
</dbReference>
<accession>A0ABV7LNU0</accession>
<evidence type="ECO:0000256" key="5">
    <source>
        <dbReference type="ARBA" id="ARBA00031841"/>
    </source>
</evidence>
<evidence type="ECO:0000256" key="1">
    <source>
        <dbReference type="ARBA" id="ARBA00002868"/>
    </source>
</evidence>
<evidence type="ECO:0000313" key="7">
    <source>
        <dbReference type="Proteomes" id="UP001595579"/>
    </source>
</evidence>
<keyword evidence="4" id="KW-0690">Ribosome biogenesis</keyword>
<dbReference type="Proteomes" id="UP001595579">
    <property type="component" value="Unassembled WGS sequence"/>
</dbReference>
<organism evidence="6 7">
    <name type="scientific">Litchfieldella rifensis</name>
    <dbReference type="NCBI Taxonomy" id="762643"/>
    <lineage>
        <taxon>Bacteria</taxon>
        <taxon>Pseudomonadati</taxon>
        <taxon>Pseudomonadota</taxon>
        <taxon>Gammaproteobacteria</taxon>
        <taxon>Oceanospirillales</taxon>
        <taxon>Halomonadaceae</taxon>
        <taxon>Litchfieldella</taxon>
    </lineage>
</organism>
<comment type="similarity">
    <text evidence="2">Belongs to the DUF177 domain family.</text>
</comment>
<dbReference type="Pfam" id="PF02620">
    <property type="entry name" value="YceD"/>
    <property type="match status" value="1"/>
</dbReference>
<sequence>MLTTRLPLQVEPYRLAAQDERLEGLVALEAFERLALDVGAQQGDCQARLDFGIDAQGRRVIEGWLEAEVLLPCRRCLEAMPVRVESHFLLGVVSDDAVAAALPSTHEPVLVENEQLNLLSVLEDELILSLPQVIYHDEAQCNVSRDQLTSGADSEGSENPAANPFEVLRTLKGKS</sequence>
<proteinExistence type="inferred from homology"/>
<evidence type="ECO:0000256" key="4">
    <source>
        <dbReference type="ARBA" id="ARBA00022517"/>
    </source>
</evidence>
<evidence type="ECO:0000313" key="6">
    <source>
        <dbReference type="EMBL" id="MFC3283643.1"/>
    </source>
</evidence>
<dbReference type="InterPro" id="IPR003772">
    <property type="entry name" value="YceD"/>
</dbReference>
<name>A0ABV7LNU0_9GAMM</name>
<reference evidence="7" key="1">
    <citation type="journal article" date="2019" name="Int. J. Syst. Evol. Microbiol.">
        <title>The Global Catalogue of Microorganisms (GCM) 10K type strain sequencing project: providing services to taxonomists for standard genome sequencing and annotation.</title>
        <authorList>
            <consortium name="The Broad Institute Genomics Platform"/>
            <consortium name="The Broad Institute Genome Sequencing Center for Infectious Disease"/>
            <person name="Wu L."/>
            <person name="Ma J."/>
        </authorList>
    </citation>
    <scope>NUCLEOTIDE SEQUENCE [LARGE SCALE GENOMIC DNA]</scope>
    <source>
        <strain evidence="7">CECT 7698</strain>
    </source>
</reference>
<dbReference type="EMBL" id="JBHRUG010000017">
    <property type="protein sequence ID" value="MFC3283643.1"/>
    <property type="molecule type" value="Genomic_DNA"/>
</dbReference>
<evidence type="ECO:0000256" key="2">
    <source>
        <dbReference type="ARBA" id="ARBA00010740"/>
    </source>
</evidence>
<dbReference type="PANTHER" id="PTHR38099">
    <property type="entry name" value="LARGE RIBOSOMAL RNA SUBUNIT ACCUMULATION PROTEIN YCED"/>
    <property type="match status" value="1"/>
</dbReference>
<gene>
    <name evidence="6" type="ORF">ACFOEV_08505</name>
</gene>
<keyword evidence="7" id="KW-1185">Reference proteome</keyword>
<dbReference type="InterPro" id="IPR039255">
    <property type="entry name" value="YceD_bac"/>
</dbReference>